<accession>A0A922A5W7</accession>
<keyword evidence="5" id="KW-0472">Membrane</keyword>
<dbReference type="PANTHER" id="PTHR33248">
    <property type="entry name" value="ZINC ION-BINDING PROTEIN"/>
    <property type="match status" value="1"/>
</dbReference>
<keyword evidence="3" id="KW-0862">Zinc</keyword>
<sequence length="134" mass="15320">MSSSSSMSSSSFAKRTMGHPLCCYGVKATLKFSTTAKNPGRPFLGCPKYNTEGLPFCKFLQWADSNQREKDLSKIVDLLKKRKIDLRKMVDQLEKELLRQTQEPDIKWEQKLGKQFSGIALVVLLICIGRWLLY</sequence>
<keyword evidence="4" id="KW-0175">Coiled coil</keyword>
<organism evidence="7 8">
    <name type="scientific">Carya illinoinensis</name>
    <name type="common">Pecan</name>
    <dbReference type="NCBI Taxonomy" id="32201"/>
    <lineage>
        <taxon>Eukaryota</taxon>
        <taxon>Viridiplantae</taxon>
        <taxon>Streptophyta</taxon>
        <taxon>Embryophyta</taxon>
        <taxon>Tracheophyta</taxon>
        <taxon>Spermatophyta</taxon>
        <taxon>Magnoliopsida</taxon>
        <taxon>eudicotyledons</taxon>
        <taxon>Gunneridae</taxon>
        <taxon>Pentapetalae</taxon>
        <taxon>rosids</taxon>
        <taxon>fabids</taxon>
        <taxon>Fagales</taxon>
        <taxon>Juglandaceae</taxon>
        <taxon>Carya</taxon>
    </lineage>
</organism>
<evidence type="ECO:0000313" key="8">
    <source>
        <dbReference type="Proteomes" id="UP000811246"/>
    </source>
</evidence>
<dbReference type="GO" id="GO:0008270">
    <property type="term" value="F:zinc ion binding"/>
    <property type="evidence" value="ECO:0007669"/>
    <property type="project" value="UniProtKB-KW"/>
</dbReference>
<evidence type="ECO:0000256" key="4">
    <source>
        <dbReference type="SAM" id="Coils"/>
    </source>
</evidence>
<gene>
    <name evidence="7" type="ORF">I3842_15G113000</name>
</gene>
<evidence type="ECO:0000256" key="1">
    <source>
        <dbReference type="ARBA" id="ARBA00022723"/>
    </source>
</evidence>
<feature type="transmembrane region" description="Helical" evidence="5">
    <location>
        <begin position="116"/>
        <end position="133"/>
    </location>
</feature>
<evidence type="ECO:0000259" key="6">
    <source>
        <dbReference type="Pfam" id="PF06839"/>
    </source>
</evidence>
<feature type="coiled-coil region" evidence="4">
    <location>
        <begin position="76"/>
        <end position="103"/>
    </location>
</feature>
<keyword evidence="5" id="KW-1133">Transmembrane helix</keyword>
<keyword evidence="1" id="KW-0479">Metal-binding</keyword>
<evidence type="ECO:0000313" key="7">
    <source>
        <dbReference type="EMBL" id="KAG6675638.1"/>
    </source>
</evidence>
<dbReference type="Pfam" id="PF06839">
    <property type="entry name" value="Zn_ribbon_GRF"/>
    <property type="match status" value="1"/>
</dbReference>
<keyword evidence="2" id="KW-0863">Zinc-finger</keyword>
<dbReference type="Proteomes" id="UP000811246">
    <property type="component" value="Chromosome 15"/>
</dbReference>
<name>A0A922A5W7_CARIL</name>
<proteinExistence type="predicted"/>
<dbReference type="AlphaFoldDB" id="A0A922A5W7"/>
<evidence type="ECO:0000256" key="3">
    <source>
        <dbReference type="ARBA" id="ARBA00022833"/>
    </source>
</evidence>
<evidence type="ECO:0000256" key="5">
    <source>
        <dbReference type="SAM" id="Phobius"/>
    </source>
</evidence>
<dbReference type="EMBL" id="CM031839">
    <property type="protein sequence ID" value="KAG6675638.1"/>
    <property type="molecule type" value="Genomic_DNA"/>
</dbReference>
<keyword evidence="5" id="KW-0812">Transmembrane</keyword>
<feature type="domain" description="GRF-type" evidence="6">
    <location>
        <begin position="20"/>
        <end position="66"/>
    </location>
</feature>
<evidence type="ECO:0000256" key="2">
    <source>
        <dbReference type="ARBA" id="ARBA00022771"/>
    </source>
</evidence>
<protein>
    <recommendedName>
        <fullName evidence="6">GRF-type domain-containing protein</fullName>
    </recommendedName>
</protein>
<comment type="caution">
    <text evidence="7">The sequence shown here is derived from an EMBL/GenBank/DDBJ whole genome shotgun (WGS) entry which is preliminary data.</text>
</comment>
<reference evidence="7" key="1">
    <citation type="submission" date="2021-01" db="EMBL/GenBank/DDBJ databases">
        <authorList>
            <person name="Lovell J.T."/>
            <person name="Bentley N."/>
            <person name="Bhattarai G."/>
            <person name="Jenkins J.W."/>
            <person name="Sreedasyam A."/>
            <person name="Alarcon Y."/>
            <person name="Bock C."/>
            <person name="Boston L."/>
            <person name="Carlson J."/>
            <person name="Cervantes K."/>
            <person name="Clermont K."/>
            <person name="Krom N."/>
            <person name="Kubenka K."/>
            <person name="Mamidi S."/>
            <person name="Mattison C."/>
            <person name="Monteros M."/>
            <person name="Pisani C."/>
            <person name="Plott C."/>
            <person name="Rajasekar S."/>
            <person name="Rhein H.S."/>
            <person name="Rohla C."/>
            <person name="Song M."/>
            <person name="Hilaire R.S."/>
            <person name="Shu S."/>
            <person name="Wells L."/>
            <person name="Wang X."/>
            <person name="Webber J."/>
            <person name="Heerema R.J."/>
            <person name="Klein P."/>
            <person name="Conner P."/>
            <person name="Grauke L."/>
            <person name="Grimwood J."/>
            <person name="Schmutz J."/>
            <person name="Randall J.J."/>
        </authorList>
    </citation>
    <scope>NUCLEOTIDE SEQUENCE</scope>
    <source>
        <tissue evidence="7">Leaf</tissue>
    </source>
</reference>
<dbReference type="InterPro" id="IPR010666">
    <property type="entry name" value="Znf_GRF"/>
</dbReference>